<protein>
    <submittedName>
        <fullName evidence="1">Uncharacterized protein</fullName>
    </submittedName>
</protein>
<dbReference type="Proteomes" id="UP001303946">
    <property type="component" value="Plasmid unnamed1"/>
</dbReference>
<dbReference type="EMBL" id="CP136337">
    <property type="protein sequence ID" value="WOB11133.1"/>
    <property type="molecule type" value="Genomic_DNA"/>
</dbReference>
<proteinExistence type="predicted"/>
<evidence type="ECO:0000313" key="2">
    <source>
        <dbReference type="Proteomes" id="UP001303946"/>
    </source>
</evidence>
<evidence type="ECO:0000313" key="1">
    <source>
        <dbReference type="EMBL" id="WOB11133.1"/>
    </source>
</evidence>
<organism evidence="1 2">
    <name type="scientific">Piscinibacter gummiphilus</name>
    <dbReference type="NCBI Taxonomy" id="946333"/>
    <lineage>
        <taxon>Bacteria</taxon>
        <taxon>Pseudomonadati</taxon>
        <taxon>Pseudomonadota</taxon>
        <taxon>Betaproteobacteria</taxon>
        <taxon>Burkholderiales</taxon>
        <taxon>Sphaerotilaceae</taxon>
        <taxon>Piscinibacter</taxon>
    </lineage>
</organism>
<name>A0ABZ0D1Q5_9BURK</name>
<accession>A0ABZ0D1Q5</accession>
<dbReference type="RefSeq" id="WP_316704278.1">
    <property type="nucleotide sequence ID" value="NZ_CP136337.1"/>
</dbReference>
<keyword evidence="1" id="KW-0614">Plasmid</keyword>
<gene>
    <name evidence="1" type="ORF">RXV79_27220</name>
</gene>
<keyword evidence="2" id="KW-1185">Reference proteome</keyword>
<geneLocation type="plasmid" evidence="1 2">
    <name>unnamed1</name>
</geneLocation>
<reference evidence="1 2" key="1">
    <citation type="submission" date="2023-10" db="EMBL/GenBank/DDBJ databases">
        <title>Bacteria for the degradation of biodegradable plastic PBAT(Polybutylene adipate terephthalate).</title>
        <authorList>
            <person name="Weon H.-Y."/>
            <person name="Yeon J."/>
        </authorList>
    </citation>
    <scope>NUCLEOTIDE SEQUENCE [LARGE SCALE GENOMIC DNA]</scope>
    <source>
        <strain evidence="1 2">SBD 7-3</strain>
        <plasmid evidence="1 2">unnamed1</plasmid>
    </source>
</reference>
<sequence>MKSQIALQALISILCSACVLLAYDRVVARPSQQIGVVDLAEVYRSKEAQFAQLLSSSKTDADRKTAHEAATSFARDLTTALEELPRDCRCLVMLKTAVVGRTPNVVDLTPTLRSKLDQR</sequence>